<name>A0A7W6A4E7_9CAUL</name>
<evidence type="ECO:0000313" key="2">
    <source>
        <dbReference type="EMBL" id="MBB3871425.1"/>
    </source>
</evidence>
<feature type="compositionally biased region" description="Low complexity" evidence="1">
    <location>
        <begin position="10"/>
        <end position="26"/>
    </location>
</feature>
<reference evidence="2 3" key="1">
    <citation type="submission" date="2020-08" db="EMBL/GenBank/DDBJ databases">
        <title>Genomic Encyclopedia of Type Strains, Phase IV (KMG-IV): sequencing the most valuable type-strain genomes for metagenomic binning, comparative biology and taxonomic classification.</title>
        <authorList>
            <person name="Goeker M."/>
        </authorList>
    </citation>
    <scope>NUCLEOTIDE SEQUENCE [LARGE SCALE GENOMIC DNA]</scope>
    <source>
        <strain evidence="2 3">DSM 14878</strain>
    </source>
</reference>
<dbReference type="Proteomes" id="UP000532936">
    <property type="component" value="Unassembled WGS sequence"/>
</dbReference>
<proteinExistence type="predicted"/>
<organism evidence="2 3">
    <name type="scientific">Brevundimonas mediterranea</name>
    <dbReference type="NCBI Taxonomy" id="74329"/>
    <lineage>
        <taxon>Bacteria</taxon>
        <taxon>Pseudomonadati</taxon>
        <taxon>Pseudomonadota</taxon>
        <taxon>Alphaproteobacteria</taxon>
        <taxon>Caulobacterales</taxon>
        <taxon>Caulobacteraceae</taxon>
        <taxon>Brevundimonas</taxon>
    </lineage>
</organism>
<comment type="caution">
    <text evidence="2">The sequence shown here is derived from an EMBL/GenBank/DDBJ whole genome shotgun (WGS) entry which is preliminary data.</text>
</comment>
<feature type="region of interest" description="Disordered" evidence="1">
    <location>
        <begin position="44"/>
        <end position="64"/>
    </location>
</feature>
<feature type="compositionally biased region" description="Low complexity" evidence="1">
    <location>
        <begin position="54"/>
        <end position="64"/>
    </location>
</feature>
<accession>A0A7W6A4E7</accession>
<dbReference type="AlphaFoldDB" id="A0A7W6A4E7"/>
<gene>
    <name evidence="2" type="ORF">GGR11_000939</name>
</gene>
<evidence type="ECO:0000256" key="1">
    <source>
        <dbReference type="SAM" id="MobiDB-lite"/>
    </source>
</evidence>
<dbReference type="EMBL" id="JACIDA010000001">
    <property type="protein sequence ID" value="MBB3871425.1"/>
    <property type="molecule type" value="Genomic_DNA"/>
</dbReference>
<dbReference type="RefSeq" id="WP_183195624.1">
    <property type="nucleotide sequence ID" value="NZ_JACIDA010000001.1"/>
</dbReference>
<sequence length="64" mass="6724">MTRPPPDADTPPAVAAASPPEISAPSEVERAKADRAIRLASALRANLRRRKAPARTPAAPKDSN</sequence>
<feature type="region of interest" description="Disordered" evidence="1">
    <location>
        <begin position="1"/>
        <end position="30"/>
    </location>
</feature>
<protein>
    <submittedName>
        <fullName evidence="2">Uncharacterized protein</fullName>
    </submittedName>
</protein>
<evidence type="ECO:0000313" key="3">
    <source>
        <dbReference type="Proteomes" id="UP000532936"/>
    </source>
</evidence>